<sequence length="336" mass="36684">MLTGKIRKIGLSTKVQWRSFSRSRSLSLAKPVDEYIPTRTTQSLSSQISAAFDLLDYKSITPIRTLLSQLSNRSMKELQMGLSYESTPDNDRAVNTKQTPSNEVLLIAHIARPSPHLRLADRISICAGFAVAAGENDESPLVVSCTHTLNSLLTFQSQMKSALSDTSTDTPSATLILTYDNGSITDIRSAESLESCLPLNDIVFYKPSATLFGKGQNLRTLPVNPYPPPPRAPVAVWLPPNTTMDAPEWTFGSIDRYTTPNAKLAQIGTYDHLANVEINDAIPRLGASGSPIIEIESGAVCAIVKGAISTYPKSRGWATPAERVWECFDLPGLKFR</sequence>
<evidence type="ECO:0000313" key="2">
    <source>
        <dbReference type="Proteomes" id="UP000310685"/>
    </source>
</evidence>
<name>A0A4T0R1R9_9BASI</name>
<dbReference type="AlphaFoldDB" id="A0A4T0R1R9"/>
<reference evidence="1 2" key="1">
    <citation type="submission" date="2019-03" db="EMBL/GenBank/DDBJ databases">
        <title>Sequencing 25 genomes of Wallemia mellicola.</title>
        <authorList>
            <person name="Gostincar C."/>
        </authorList>
    </citation>
    <scope>NUCLEOTIDE SEQUENCE [LARGE SCALE GENOMIC DNA]</scope>
    <source>
        <strain evidence="1 2">EXF-6152</strain>
    </source>
</reference>
<dbReference type="SUPFAM" id="SSF50494">
    <property type="entry name" value="Trypsin-like serine proteases"/>
    <property type="match status" value="1"/>
</dbReference>
<dbReference type="EMBL" id="SPRC01000005">
    <property type="protein sequence ID" value="TIB81811.1"/>
    <property type="molecule type" value="Genomic_DNA"/>
</dbReference>
<dbReference type="Proteomes" id="UP000310685">
    <property type="component" value="Unassembled WGS sequence"/>
</dbReference>
<accession>A0A4T0R1R9</accession>
<proteinExistence type="predicted"/>
<evidence type="ECO:0000313" key="1">
    <source>
        <dbReference type="EMBL" id="TIB81811.1"/>
    </source>
</evidence>
<dbReference type="InterPro" id="IPR009003">
    <property type="entry name" value="Peptidase_S1_PA"/>
</dbReference>
<organism evidence="1 2">
    <name type="scientific">Wallemia mellicola</name>
    <dbReference type="NCBI Taxonomy" id="1708541"/>
    <lineage>
        <taxon>Eukaryota</taxon>
        <taxon>Fungi</taxon>
        <taxon>Dikarya</taxon>
        <taxon>Basidiomycota</taxon>
        <taxon>Wallemiomycotina</taxon>
        <taxon>Wallemiomycetes</taxon>
        <taxon>Wallemiales</taxon>
        <taxon>Wallemiaceae</taxon>
        <taxon>Wallemia</taxon>
    </lineage>
</organism>
<protein>
    <recommendedName>
        <fullName evidence="3">Trypsin-like serine protease</fullName>
    </recommendedName>
</protein>
<comment type="caution">
    <text evidence="1">The sequence shown here is derived from an EMBL/GenBank/DDBJ whole genome shotgun (WGS) entry which is preliminary data.</text>
</comment>
<gene>
    <name evidence="1" type="ORF">E3Q22_00729</name>
</gene>
<evidence type="ECO:0008006" key="3">
    <source>
        <dbReference type="Google" id="ProtNLM"/>
    </source>
</evidence>